<comment type="caution">
    <text evidence="2">The sequence shown here is derived from an EMBL/GenBank/DDBJ whole genome shotgun (WGS) entry which is preliminary data.</text>
</comment>
<sequence length="429" mass="46435">MSAALMIRRGLVVLALAGAVVLGFRLVEDLGQLQRLEGDRAELRHARYGMLDTEQWTRRLSAVLAERIADFELDERTRPRVLATLTEAIKALIGEIERQLSLNAPPRGGDWLTQLQGTLHQQLQSRLIDFDALRAQAPRYAERLLAALEGPGTEAAIRAELLGLLTAATPTEVEHSPVLKALLERHGCAEVGACAAALEREAAALRPAIDQQLGVLIGLAALIFALVAWGRVQERRVDGFALGAAIAITLLLLLTALFSPMLTIEARVDRLGLEFLGESVVFTDQVLYYQSKSLFQVVEILIRAGGADLWLVALLITLFSVVFPALKLLATLVYHRAAGAPVAAPVRFFALCSGKWSMADVLVVALFMAYLGFDALVANQLDTLGATEATVLTTNGTALAPGFYLFLAFVLANLVLSSLIERGAGERRR</sequence>
<keyword evidence="1" id="KW-0812">Transmembrane</keyword>
<feature type="transmembrane region" description="Helical" evidence="1">
    <location>
        <begin position="239"/>
        <end position="262"/>
    </location>
</feature>
<proteinExistence type="predicted"/>
<reference evidence="2 3" key="1">
    <citation type="submission" date="2019-03" db="EMBL/GenBank/DDBJ databases">
        <title>Genomic Encyclopedia of Type Strains, Phase IV (KMG-IV): sequencing the most valuable type-strain genomes for metagenomic binning, comparative biology and taxonomic classification.</title>
        <authorList>
            <person name="Goeker M."/>
        </authorList>
    </citation>
    <scope>NUCLEOTIDE SEQUENCE [LARGE SCALE GENOMIC DNA]</scope>
    <source>
        <strain evidence="2 3">DSM 203</strain>
    </source>
</reference>
<feature type="transmembrane region" description="Helical" evidence="1">
    <location>
        <begin position="309"/>
        <end position="335"/>
    </location>
</feature>
<gene>
    <name evidence="2" type="ORF">EDC29_1062</name>
</gene>
<dbReference type="RefSeq" id="WP_132229688.1">
    <property type="nucleotide sequence ID" value="NZ_NRRH01000056.1"/>
</dbReference>
<feature type="transmembrane region" description="Helical" evidence="1">
    <location>
        <begin position="356"/>
        <end position="378"/>
    </location>
</feature>
<accession>A0A4V2W9H9</accession>
<dbReference type="Proteomes" id="UP000295247">
    <property type="component" value="Unassembled WGS sequence"/>
</dbReference>
<dbReference type="InterPro" id="IPR007498">
    <property type="entry name" value="PqiA-like"/>
</dbReference>
<evidence type="ECO:0000313" key="3">
    <source>
        <dbReference type="Proteomes" id="UP000295247"/>
    </source>
</evidence>
<dbReference type="AlphaFoldDB" id="A0A4V2W9H9"/>
<feature type="transmembrane region" description="Helical" evidence="1">
    <location>
        <begin position="213"/>
        <end position="232"/>
    </location>
</feature>
<evidence type="ECO:0000256" key="1">
    <source>
        <dbReference type="SAM" id="Phobius"/>
    </source>
</evidence>
<dbReference type="Pfam" id="PF04403">
    <property type="entry name" value="PqiA"/>
    <property type="match status" value="1"/>
</dbReference>
<organism evidence="2 3">
    <name type="scientific">Marichromatium gracile</name>
    <name type="common">Chromatium gracile</name>
    <dbReference type="NCBI Taxonomy" id="1048"/>
    <lineage>
        <taxon>Bacteria</taxon>
        <taxon>Pseudomonadati</taxon>
        <taxon>Pseudomonadota</taxon>
        <taxon>Gammaproteobacteria</taxon>
        <taxon>Chromatiales</taxon>
        <taxon>Chromatiaceae</taxon>
        <taxon>Marichromatium</taxon>
    </lineage>
</organism>
<dbReference type="EMBL" id="SMDC01000006">
    <property type="protein sequence ID" value="TCW35440.1"/>
    <property type="molecule type" value="Genomic_DNA"/>
</dbReference>
<keyword evidence="1" id="KW-1133">Transmembrane helix</keyword>
<evidence type="ECO:0000313" key="2">
    <source>
        <dbReference type="EMBL" id="TCW35440.1"/>
    </source>
</evidence>
<feature type="transmembrane region" description="Helical" evidence="1">
    <location>
        <begin position="398"/>
        <end position="420"/>
    </location>
</feature>
<protein>
    <submittedName>
        <fullName evidence="2">Paraquat-inducible protein A</fullName>
    </submittedName>
</protein>
<keyword evidence="1" id="KW-0472">Membrane</keyword>
<name>A0A4V2W9H9_MARGR</name>